<protein>
    <submittedName>
        <fullName evidence="4">Ferredoxin-dependent glutamate synthase 1</fullName>
        <ecNumber evidence="4">1.4.7.1</ecNumber>
    </submittedName>
</protein>
<dbReference type="EMBL" id="CP017641">
    <property type="protein sequence ID" value="APZ92656.1"/>
    <property type="molecule type" value="Genomic_DNA"/>
</dbReference>
<organism evidence="4 5">
    <name type="scientific">Fuerstiella marisgermanici</name>
    <dbReference type="NCBI Taxonomy" id="1891926"/>
    <lineage>
        <taxon>Bacteria</taxon>
        <taxon>Pseudomonadati</taxon>
        <taxon>Planctomycetota</taxon>
        <taxon>Planctomycetia</taxon>
        <taxon>Planctomycetales</taxon>
        <taxon>Planctomycetaceae</taxon>
        <taxon>Fuerstiella</taxon>
    </lineage>
</organism>
<dbReference type="PIRSF" id="PIRSF006429">
    <property type="entry name" value="GOGAT_lg_2"/>
    <property type="match status" value="1"/>
</dbReference>
<dbReference type="GO" id="GO:0006537">
    <property type="term" value="P:glutamate biosynthetic process"/>
    <property type="evidence" value="ECO:0007669"/>
    <property type="project" value="InterPro"/>
</dbReference>
<dbReference type="InterPro" id="IPR024188">
    <property type="entry name" value="GltB"/>
</dbReference>
<evidence type="ECO:0000259" key="3">
    <source>
        <dbReference type="Pfam" id="PF01645"/>
    </source>
</evidence>
<comment type="similarity">
    <text evidence="1 2">Belongs to the glutamate synthase family.</text>
</comment>
<evidence type="ECO:0000256" key="1">
    <source>
        <dbReference type="ARBA" id="ARBA00009716"/>
    </source>
</evidence>
<dbReference type="PANTHER" id="PTHR43819">
    <property type="entry name" value="ARCHAEAL-TYPE GLUTAMATE SYNTHASE [NADPH]"/>
    <property type="match status" value="1"/>
</dbReference>
<name>A0A1P8WF21_9PLAN</name>
<evidence type="ECO:0000313" key="5">
    <source>
        <dbReference type="Proteomes" id="UP000187735"/>
    </source>
</evidence>
<dbReference type="Gene3D" id="3.20.20.70">
    <property type="entry name" value="Aldolase class I"/>
    <property type="match status" value="1"/>
</dbReference>
<dbReference type="EC" id="1.4.7.1" evidence="4"/>
<dbReference type="Proteomes" id="UP000187735">
    <property type="component" value="Chromosome"/>
</dbReference>
<dbReference type="Pfam" id="PF01645">
    <property type="entry name" value="Glu_synthase"/>
    <property type="match status" value="1"/>
</dbReference>
<dbReference type="PANTHER" id="PTHR43819:SF1">
    <property type="entry name" value="ARCHAEAL-TYPE GLUTAMATE SYNTHASE [NADPH]"/>
    <property type="match status" value="1"/>
</dbReference>
<sequence>MPIVWVVVGLLLLITLYDVIQTKHAILRNFPVIGHFRYLLEMVGPELRQYIVTNNDEERPFTRDQRTWVYASAKKQNNYFGFGTDNDLESSPNYLIIKQSTFPLPEIRKGQPGYDENHTVPCAKVLGAARGRKHAFRPDSVINVSGMSYGSLSGAAVEAINRGCALARCLHNTGEGAIAKHHNHDGELIWQIGTGYFGCRDDFGRFDLQKFKDNVSRNRVKAVEIKLSQGAKPGMGGLLPAAKITPEIAAIRGIPMGRDCISPSSHSAFRDVDSMLDFVEMLADETGVPIGIKSAIGDQGFWSELAEQMQSTNRGVDYIAVDGGEGGTGAAPLVFSDHVAMPFKLAFVRVYREFIQRDLHHGVLFVGAGRLGFPEEAALAFSLGCDMIHVAREAMLAIGCIQAQRCHTGHCPTGVATQNRWLMRGLDPTDKGARLANYVATLRKELLQLAHVCGHAHPGFLTPDQCEILDDRFNTQVARDVFRIGDNAAWGLPSESQMAQTATLMKITEAAETTTA</sequence>
<keyword evidence="4" id="KW-0560">Oxidoreductase</keyword>
<keyword evidence="5" id="KW-1185">Reference proteome</keyword>
<dbReference type="KEGG" id="fmr:Fuma_02267"/>
<dbReference type="InterPro" id="IPR002932">
    <property type="entry name" value="Glu_synthdom"/>
</dbReference>
<dbReference type="AlphaFoldDB" id="A0A1P8WF21"/>
<dbReference type="CDD" id="cd02808">
    <property type="entry name" value="GltS_FMN"/>
    <property type="match status" value="1"/>
</dbReference>
<reference evidence="4 5" key="1">
    <citation type="journal article" date="2016" name="Front. Microbiol.">
        <title>Fuerstia marisgermanicae gen. nov., sp. nov., an Unusual Member of the Phylum Planctomycetes from the German Wadden Sea.</title>
        <authorList>
            <person name="Kohn T."/>
            <person name="Heuer A."/>
            <person name="Jogler M."/>
            <person name="Vollmers J."/>
            <person name="Boedeker C."/>
            <person name="Bunk B."/>
            <person name="Rast P."/>
            <person name="Borchert D."/>
            <person name="Glockner I."/>
            <person name="Freese H.M."/>
            <person name="Klenk H.P."/>
            <person name="Overmann J."/>
            <person name="Kaster A.K."/>
            <person name="Rohde M."/>
            <person name="Wiegand S."/>
            <person name="Jogler C."/>
        </authorList>
    </citation>
    <scope>NUCLEOTIDE SEQUENCE [LARGE SCALE GENOMIC DNA]</scope>
    <source>
        <strain evidence="4 5">NH11</strain>
    </source>
</reference>
<evidence type="ECO:0000313" key="4">
    <source>
        <dbReference type="EMBL" id="APZ92656.1"/>
    </source>
</evidence>
<dbReference type="RefSeq" id="WP_077024253.1">
    <property type="nucleotide sequence ID" value="NZ_CP017641.1"/>
</dbReference>
<dbReference type="GO" id="GO:0016041">
    <property type="term" value="F:glutamate synthase (ferredoxin) activity"/>
    <property type="evidence" value="ECO:0007669"/>
    <property type="project" value="UniProtKB-EC"/>
</dbReference>
<accession>A0A1P8WF21</accession>
<proteinExistence type="inferred from homology"/>
<feature type="domain" description="Glutamate synthase" evidence="3">
    <location>
        <begin position="139"/>
        <end position="454"/>
    </location>
</feature>
<dbReference type="SUPFAM" id="SSF51395">
    <property type="entry name" value="FMN-linked oxidoreductases"/>
    <property type="match status" value="1"/>
</dbReference>
<evidence type="ECO:0000256" key="2">
    <source>
        <dbReference type="PIRNR" id="PIRNR006429"/>
    </source>
</evidence>
<dbReference type="STRING" id="1891926.Fuma_02267"/>
<dbReference type="OrthoDB" id="9758182at2"/>
<dbReference type="InterPro" id="IPR013785">
    <property type="entry name" value="Aldolase_TIM"/>
</dbReference>
<gene>
    <name evidence="4" type="primary">gltB_1</name>
    <name evidence="4" type="ORF">Fuma_02267</name>
</gene>